<dbReference type="Proteomes" id="UP001497453">
    <property type="component" value="Chromosome 8"/>
</dbReference>
<reference evidence="3" key="1">
    <citation type="submission" date="2024-04" db="EMBL/GenBank/DDBJ databases">
        <authorList>
            <person name="Shaw F."/>
            <person name="Minotto A."/>
        </authorList>
    </citation>
    <scope>NUCLEOTIDE SEQUENCE [LARGE SCALE GENOMIC DNA]</scope>
</reference>
<proteinExistence type="predicted"/>
<evidence type="ECO:0000313" key="3">
    <source>
        <dbReference type="Proteomes" id="UP001497453"/>
    </source>
</evidence>
<sequence length="154" mass="17104">MVVEVSAAISANPSPQIQLVLKWVEAAIGKDFATLEAIITDDYVQTVHPDNLGAPLHKGKEPFLTHYKTVLPLFVDFSVKILEIIETPDTVVVHAKGSAKTQINYDYENEYIMIFHIVKQQDGQLKLSSAKEFVDSKFMAGFRQAVEAALTAKK</sequence>
<organism evidence="2 3">
    <name type="scientific">Somion occarium</name>
    <dbReference type="NCBI Taxonomy" id="3059160"/>
    <lineage>
        <taxon>Eukaryota</taxon>
        <taxon>Fungi</taxon>
        <taxon>Dikarya</taxon>
        <taxon>Basidiomycota</taxon>
        <taxon>Agaricomycotina</taxon>
        <taxon>Agaricomycetes</taxon>
        <taxon>Polyporales</taxon>
        <taxon>Cerrenaceae</taxon>
        <taxon>Somion</taxon>
    </lineage>
</organism>
<name>A0ABP1E4W3_9APHY</name>
<protein>
    <recommendedName>
        <fullName evidence="1">SnoaL-like domain-containing protein</fullName>
    </recommendedName>
</protein>
<dbReference type="EMBL" id="OZ037951">
    <property type="protein sequence ID" value="CAL1714269.1"/>
    <property type="molecule type" value="Genomic_DNA"/>
</dbReference>
<dbReference type="Gene3D" id="3.10.450.50">
    <property type="match status" value="1"/>
</dbReference>
<gene>
    <name evidence="2" type="ORF">GFSPODELE1_LOCUS9692</name>
</gene>
<dbReference type="InterPro" id="IPR037401">
    <property type="entry name" value="SnoaL-like"/>
</dbReference>
<dbReference type="Pfam" id="PF12680">
    <property type="entry name" value="SnoaL_2"/>
    <property type="match status" value="1"/>
</dbReference>
<dbReference type="SUPFAM" id="SSF54427">
    <property type="entry name" value="NTF2-like"/>
    <property type="match status" value="1"/>
</dbReference>
<evidence type="ECO:0000259" key="1">
    <source>
        <dbReference type="Pfam" id="PF12680"/>
    </source>
</evidence>
<keyword evidence="3" id="KW-1185">Reference proteome</keyword>
<evidence type="ECO:0000313" key="2">
    <source>
        <dbReference type="EMBL" id="CAL1714269.1"/>
    </source>
</evidence>
<dbReference type="InterPro" id="IPR032710">
    <property type="entry name" value="NTF2-like_dom_sf"/>
</dbReference>
<accession>A0ABP1E4W3</accession>
<feature type="domain" description="SnoaL-like" evidence="1">
    <location>
        <begin position="20"/>
        <end position="123"/>
    </location>
</feature>